<feature type="domain" description="ABC3 transporter permease C-terminal" evidence="8">
    <location>
        <begin position="936"/>
        <end position="1055"/>
    </location>
</feature>
<keyword evidence="3 7" id="KW-0812">Transmembrane</keyword>
<dbReference type="RefSeq" id="WP_088995287.1">
    <property type="nucleotide sequence ID" value="NZ_LT607750.1"/>
</dbReference>
<feature type="transmembrane region" description="Helical" evidence="7">
    <location>
        <begin position="523"/>
        <end position="543"/>
    </location>
</feature>
<dbReference type="PANTHER" id="PTHR30572">
    <property type="entry name" value="MEMBRANE COMPONENT OF TRANSPORTER-RELATED"/>
    <property type="match status" value="1"/>
</dbReference>
<comment type="subcellular location">
    <subcellularLocation>
        <location evidence="1">Cell membrane</location>
        <topology evidence="1">Multi-pass membrane protein</topology>
    </subcellularLocation>
</comment>
<accession>A0A1C5J8F4</accession>
<keyword evidence="10" id="KW-1185">Reference proteome</keyword>
<dbReference type="Proteomes" id="UP000198217">
    <property type="component" value="Chromosome I"/>
</dbReference>
<dbReference type="InterPro" id="IPR050250">
    <property type="entry name" value="Macrolide_Exporter_MacB"/>
</dbReference>
<feature type="transmembrane region" description="Helical" evidence="7">
    <location>
        <begin position="986"/>
        <end position="1012"/>
    </location>
</feature>
<feature type="transmembrane region" description="Helical" evidence="7">
    <location>
        <begin position="472"/>
        <end position="491"/>
    </location>
</feature>
<gene>
    <name evidence="9" type="ORF">GA0070609_4184</name>
</gene>
<evidence type="ECO:0000313" key="10">
    <source>
        <dbReference type="Proteomes" id="UP000198217"/>
    </source>
</evidence>
<organism evidence="9 10">
    <name type="scientific">Micromonospora echinaurantiaca</name>
    <dbReference type="NCBI Taxonomy" id="47857"/>
    <lineage>
        <taxon>Bacteria</taxon>
        <taxon>Bacillati</taxon>
        <taxon>Actinomycetota</taxon>
        <taxon>Actinomycetes</taxon>
        <taxon>Micromonosporales</taxon>
        <taxon>Micromonosporaceae</taxon>
        <taxon>Micromonospora</taxon>
    </lineage>
</organism>
<dbReference type="Pfam" id="PF02687">
    <property type="entry name" value="FtsX"/>
    <property type="match status" value="2"/>
</dbReference>
<evidence type="ECO:0000259" key="8">
    <source>
        <dbReference type="Pfam" id="PF02687"/>
    </source>
</evidence>
<sequence length="1069" mass="109767">MKLVWRRARAARGLLAAAVVAALVAVALVTGLSDYSRRAVEAGQQALLARAPMEERSLLVTGSGGKDVAEYTTRDRAIRDGFAAALGDAPFAVTGARYGTGRELTGDLGSVVRTDDDPIFANLATLDDLPAHADLTSGAWPTAGAVPAQVTLPEKVAGALGLTPGDRVPLRDRATERSSEVVLAGTWRPRDTTDPYWQLAPGVGAGSSADSGSSYGPFVLDRADFEATFPGSVSASWVVEPDLVAAGIGRLPELRKALAEAVAEVPEAADLGSSARTVTSMERLIDRIARADLVGRSALATPLLLIVVLGGYALVLVAALLHEDRRGQTALLRARGAARRQLAGLAAREATLVVLPAALLGPLLAGEALRLVGTGGPAGLSTATGGGTLVWAAASAAAAGCLVAMVAPTLRGSGTYVADMAALSRPTRSATMQRASLDLALVALAVLAWVQLRQYSSPLTGAAGRLGLDPLLVAAPTLGVLAGAVVALRLLPPATRFAERFIDRKLWTATMFGMWQAGRRPHAGPVLLLALAVGGSTLAWSLVATGERSHLDQADHTVGADLRVVERTGGVPVEATGQRAGEIAALAGADRTLPAWRDEVRLGRNDLPVTVVAVDAAAAADVVRLDERLADVPPSALYDRLVSKRAAPAGVELPAGTRSLTGTVRTPVQKAVRPHEIAVSILLTQRDGLAFRLPVATAGSDGRAVPFTVELPDTGGAGLRLAGFEADGGDAAGRSYRLAVADLKLVGADGTARPAELAGTWAATSGVRDDSTPVTVTPTGLTADYAVEYLAGGRFAFQPPSRFAVVPDDDNPPVPALMTPAVREALSLREGDTYTLALSGVSVPVTLVGEVDALPSAAGAGVLLDLPAAMDWLVREQGAVRPVPEWWVSTTAGGHDEAARAAGELAGATVLDRREVAAEAARDPYWQGARTGLLAAALGSVLLALVGLVVDVWATARHRLTEFAVLHTLGASPRLLARALLAEQTFLAGIGVGVGLLLGAAVGATMAPLVILTPAGGRPVPEAAFALHWAPIGATAVGLLLAALAFSVFIALGIRQRVAAAQLRIGGER</sequence>
<feature type="transmembrane region" description="Helical" evidence="7">
    <location>
        <begin position="1032"/>
        <end position="1054"/>
    </location>
</feature>
<feature type="transmembrane region" description="Helical" evidence="7">
    <location>
        <begin position="342"/>
        <end position="365"/>
    </location>
</feature>
<evidence type="ECO:0000256" key="6">
    <source>
        <dbReference type="ARBA" id="ARBA00038076"/>
    </source>
</evidence>
<comment type="similarity">
    <text evidence="6">Belongs to the ABC-4 integral membrane protein family.</text>
</comment>
<keyword evidence="2" id="KW-1003">Cell membrane</keyword>
<feature type="transmembrane region" description="Helical" evidence="7">
    <location>
        <begin position="435"/>
        <end position="452"/>
    </location>
</feature>
<dbReference type="InterPro" id="IPR003838">
    <property type="entry name" value="ABC3_permease_C"/>
</dbReference>
<reference evidence="9 10" key="1">
    <citation type="submission" date="2016-06" db="EMBL/GenBank/DDBJ databases">
        <authorList>
            <person name="Kjaerup R.B."/>
            <person name="Dalgaard T.S."/>
            <person name="Juul-Madsen H.R."/>
        </authorList>
    </citation>
    <scope>NUCLEOTIDE SEQUENCE [LARGE SCALE GENOMIC DNA]</scope>
    <source>
        <strain evidence="9 10">DSM 43904</strain>
    </source>
</reference>
<keyword evidence="5 7" id="KW-0472">Membrane</keyword>
<evidence type="ECO:0000256" key="2">
    <source>
        <dbReference type="ARBA" id="ARBA00022475"/>
    </source>
</evidence>
<name>A0A1C5J8F4_9ACTN</name>
<evidence type="ECO:0000256" key="4">
    <source>
        <dbReference type="ARBA" id="ARBA00022989"/>
    </source>
</evidence>
<protein>
    <submittedName>
        <fullName evidence="9">FtsX-like permease family protein</fullName>
    </submittedName>
</protein>
<evidence type="ECO:0000256" key="5">
    <source>
        <dbReference type="ARBA" id="ARBA00023136"/>
    </source>
</evidence>
<proteinExistence type="inferred from homology"/>
<feature type="transmembrane region" description="Helical" evidence="7">
    <location>
        <begin position="299"/>
        <end position="321"/>
    </location>
</feature>
<evidence type="ECO:0000256" key="1">
    <source>
        <dbReference type="ARBA" id="ARBA00004651"/>
    </source>
</evidence>
<feature type="transmembrane region" description="Helical" evidence="7">
    <location>
        <begin position="932"/>
        <end position="954"/>
    </location>
</feature>
<evidence type="ECO:0000313" key="9">
    <source>
        <dbReference type="EMBL" id="SCG66793.1"/>
    </source>
</evidence>
<dbReference type="PANTHER" id="PTHR30572:SF4">
    <property type="entry name" value="ABC TRANSPORTER PERMEASE YTRF"/>
    <property type="match status" value="1"/>
</dbReference>
<feature type="domain" description="ABC3 transporter permease C-terminal" evidence="8">
    <location>
        <begin position="304"/>
        <end position="407"/>
    </location>
</feature>
<evidence type="ECO:0000256" key="3">
    <source>
        <dbReference type="ARBA" id="ARBA00022692"/>
    </source>
</evidence>
<keyword evidence="4 7" id="KW-1133">Transmembrane helix</keyword>
<dbReference type="GO" id="GO:0005886">
    <property type="term" value="C:plasma membrane"/>
    <property type="evidence" value="ECO:0007669"/>
    <property type="project" value="UniProtKB-SubCell"/>
</dbReference>
<evidence type="ECO:0000256" key="7">
    <source>
        <dbReference type="SAM" id="Phobius"/>
    </source>
</evidence>
<feature type="transmembrane region" description="Helical" evidence="7">
    <location>
        <begin position="385"/>
        <end position="407"/>
    </location>
</feature>
<dbReference type="EMBL" id="LT607750">
    <property type="protein sequence ID" value="SCG66793.1"/>
    <property type="molecule type" value="Genomic_DNA"/>
</dbReference>
<dbReference type="AlphaFoldDB" id="A0A1C5J8F4"/>
<dbReference type="GO" id="GO:0022857">
    <property type="term" value="F:transmembrane transporter activity"/>
    <property type="evidence" value="ECO:0007669"/>
    <property type="project" value="TreeGrafter"/>
</dbReference>